<keyword evidence="2" id="KW-0812">Transmembrane</keyword>
<keyword evidence="4" id="KW-0456">Lyase</keyword>
<keyword evidence="2" id="KW-1133">Transmembrane helix</keyword>
<evidence type="ECO:0000259" key="3">
    <source>
        <dbReference type="Pfam" id="PF13229"/>
    </source>
</evidence>
<gene>
    <name evidence="4" type="ORF">PPERSA_08665</name>
</gene>
<accession>A0A0V0R862</accession>
<feature type="domain" description="Right handed beta helix" evidence="3">
    <location>
        <begin position="650"/>
        <end position="767"/>
    </location>
</feature>
<feature type="compositionally biased region" description="Low complexity" evidence="1">
    <location>
        <begin position="1604"/>
        <end position="1624"/>
    </location>
</feature>
<dbReference type="Proteomes" id="UP000054937">
    <property type="component" value="Unassembled WGS sequence"/>
</dbReference>
<dbReference type="EMBL" id="LDAU01000024">
    <property type="protein sequence ID" value="KRX10670.1"/>
    <property type="molecule type" value="Genomic_DNA"/>
</dbReference>
<dbReference type="OrthoDB" id="10621893at2759"/>
<keyword evidence="5" id="KW-1185">Reference proteome</keyword>
<evidence type="ECO:0000313" key="4">
    <source>
        <dbReference type="EMBL" id="KRX10670.1"/>
    </source>
</evidence>
<reference evidence="4 5" key="1">
    <citation type="journal article" date="2015" name="Sci. Rep.">
        <title>Genome of the facultative scuticociliatosis pathogen Pseudocohnilembus persalinus provides insight into its virulence through horizontal gene transfer.</title>
        <authorList>
            <person name="Xiong J."/>
            <person name="Wang G."/>
            <person name="Cheng J."/>
            <person name="Tian M."/>
            <person name="Pan X."/>
            <person name="Warren A."/>
            <person name="Jiang C."/>
            <person name="Yuan D."/>
            <person name="Miao W."/>
        </authorList>
    </citation>
    <scope>NUCLEOTIDE SEQUENCE [LARGE SCALE GENOMIC DNA]</scope>
    <source>
        <strain evidence="4">36N120E</strain>
    </source>
</reference>
<dbReference type="PANTHER" id="PTHR11319:SF35">
    <property type="entry name" value="OUTER MEMBRANE PROTEIN PMPC-RELATED"/>
    <property type="match status" value="1"/>
</dbReference>
<dbReference type="Pfam" id="PF13229">
    <property type="entry name" value="Beta_helix"/>
    <property type="match status" value="2"/>
</dbReference>
<feature type="transmembrane region" description="Helical" evidence="2">
    <location>
        <begin position="1263"/>
        <end position="1285"/>
    </location>
</feature>
<dbReference type="PANTHER" id="PTHR11319">
    <property type="entry name" value="G PROTEIN-COUPLED RECEPTOR-RELATED"/>
    <property type="match status" value="1"/>
</dbReference>
<dbReference type="OMA" id="STCENEF"/>
<evidence type="ECO:0000256" key="1">
    <source>
        <dbReference type="SAM" id="MobiDB-lite"/>
    </source>
</evidence>
<protein>
    <submittedName>
        <fullName evidence="4">Pectin lyase fold/virulence factor</fullName>
    </submittedName>
</protein>
<dbReference type="SUPFAM" id="SSF51126">
    <property type="entry name" value="Pectin lyase-like"/>
    <property type="match status" value="4"/>
</dbReference>
<comment type="caution">
    <text evidence="4">The sequence shown here is derived from an EMBL/GenBank/DDBJ whole genome shotgun (WGS) entry which is preliminary data.</text>
</comment>
<proteinExistence type="predicted"/>
<dbReference type="SMART" id="SM00710">
    <property type="entry name" value="PbH1"/>
    <property type="match status" value="14"/>
</dbReference>
<dbReference type="Gene3D" id="2.160.20.10">
    <property type="entry name" value="Single-stranded right-handed beta-helix, Pectin lyase-like"/>
    <property type="match status" value="2"/>
</dbReference>
<sequence length="1830" mass="209186">MRKISSYDQIEEIFVACNQNIVDNYSGLYSYEQDFQLINLNFGFCSGLGQNEGQKILVNVNLVQEENFANFCELDSIDVNFSGCLGDYYINIQEIDIKQSDNSIQVNNQHIKIDNLVEFQLKNIKGVRLQNLQIENQSFSFSFTDFEYFEIFNLIANNGFIDGPYFIYVEFSDLLVLDQIQVSNFTAQQNGFVAALEVENVYLKNSQFQDIITFGQGGAFFSNNCDNQFVYNNTFKNGYCKDFGAFLYLTDSYHTEVINNSFENAFSDKYAGDIIFFNNDYLKQENNIFKNSQSMDRGGSQLIIQVELMIIKNCTFENTFSRFRGGAQDFSYIGQLKLSQSVYKNCSANQNGGANAFFVGIALIFENLLYENNNSLNGKGGAIFWNTVSGFVDQNAVLFKNVTFKENKADSGGAVYMFNLFEFQIYNLIIECVFKENLARGKNGGALNLNSLQGTLILQSCVFKDNFAIQNGGAVIIANSIIQIINCQFFNNQALLGNGGALSFNRGSKNSLLQNVQIYKNNAKSGGGVNIDESSDIKILSVQIYNNKATGQGGGININNVQNILIQQVNITLNEGAFGGGIYLSHVDNFQILQSQLNKNEANNFAGGVYMDSCQNIIFLQSEFNDNFSKDQFGALFSQNVQVLEIKENQFNNNIVGNLLGGIFFKIIKELDFQNNDINNNVQGGVSIYDSQQILIKNISVTDNSQKSGMGGGLEIQESQDIQILESNFKNNIAFEGGGGITVQFSSNIFCQDLQLQKNQGGYYGGGIYLEEVQNFTGISMEILDNQSLYMGGGIYAKSCIDLEIISSKIKKNSVINGEGGGVSLDQDCEGIQILKSEISENQCTSYGGALFANRIQDISIENSSFLENQGQFLGKVFYGNQIEKISLKNLTIDNKNLQQNQKENVQFGGGIYLTKVTEFIAQNSKVQNCISLQKGGCLYFFEVQSVFLNKFFVQNCQVKEKNWLSQGGGFYLQKSNNFQIENSDIKNNSAFFKGGGFLLNKVEKIKVYNTTFSQNLLFLNEKQFLHEKFDDYQLSQGGNLYIDAGEIKNFNLNLIQNNFTFGRASSGGGLYLEINENQKTDNLNFESNYFTNNLADIGPALRILSINQKILDEIQELLKDQLKKFSEHNNQLIQIEYNDQNSIQGGVIGYVYNEKLINQNSPKFELCKQNTYLEYGGSDNCEDCLDNAVCKGGYVPLYPDQDFWREELSPYSLYECKNNQAACTGNDTCASGHQGLLCEQCDRKKKYTKENHECKKCGKNKIFMAFKMVFIALILLLLIMYQIYSLRIGLNSYSSADLEINCAESYFKNNIMPVNISILLFTGFIVPLILFFKLNQGLKNNSFERLSFQRKFGILFMEYDRKHYYWELLIIFIMKKEESQDIRQQSSRISQRKKIDSKIVSNFENQVLQQNSLYQSQLLKLQKQTEEKNTKNGILLTEQETYYSQGKENKFQSQIMDNSKKIKIFNKKNSSGFLSYNNLFSQNGYARKKSFNSHQNLIGILNSGREKSQFKFEMSKFSQVRIQEVEEFASPEKKRQTFKEKKTFTLQENNLKNKEFFDFDYNINYEKSEENKENLAHFEKNQQFLQKKGSLDILDHEWEKKNQSNQETQQNQNNLKTLQSSQNSKIQDYNKEKENQQKNRDINVEDEDYQNKEFQINQQKKWKNNKYNLFGSFSNVYFDSSSRNLSKLNSSRRYSQNFALGADQINQKKDQIQIQNQNKNQIQNQDLNQEYCKNSENSGEISGLSYNQSSRRNLFQMQSEKSYNFSLSQRNSMVQLNQNNSCNNNLEKNFSKSFSQLQNFQSVIGDFNDMIVFDEFQIKQNQEKQQNID</sequence>
<dbReference type="InterPro" id="IPR039448">
    <property type="entry name" value="Beta_helix"/>
</dbReference>
<dbReference type="InterPro" id="IPR006626">
    <property type="entry name" value="PbH1"/>
</dbReference>
<evidence type="ECO:0000313" key="5">
    <source>
        <dbReference type="Proteomes" id="UP000054937"/>
    </source>
</evidence>
<dbReference type="InterPro" id="IPR012334">
    <property type="entry name" value="Pectin_lyas_fold"/>
</dbReference>
<dbReference type="InterPro" id="IPR011050">
    <property type="entry name" value="Pectin_lyase_fold/virulence"/>
</dbReference>
<keyword evidence="2" id="KW-0472">Membrane</keyword>
<feature type="domain" description="Right handed beta helix" evidence="3">
    <location>
        <begin position="911"/>
        <end position="1094"/>
    </location>
</feature>
<organism evidence="4 5">
    <name type="scientific">Pseudocohnilembus persalinus</name>
    <name type="common">Ciliate</name>
    <dbReference type="NCBI Taxonomy" id="266149"/>
    <lineage>
        <taxon>Eukaryota</taxon>
        <taxon>Sar</taxon>
        <taxon>Alveolata</taxon>
        <taxon>Ciliophora</taxon>
        <taxon>Intramacronucleata</taxon>
        <taxon>Oligohymenophorea</taxon>
        <taxon>Scuticociliatia</taxon>
        <taxon>Philasterida</taxon>
        <taxon>Pseudocohnilembidae</taxon>
        <taxon>Pseudocohnilembus</taxon>
    </lineage>
</organism>
<feature type="region of interest" description="Disordered" evidence="1">
    <location>
        <begin position="1603"/>
        <end position="1624"/>
    </location>
</feature>
<dbReference type="InParanoid" id="A0A0V0R862"/>
<evidence type="ECO:0000256" key="2">
    <source>
        <dbReference type="SAM" id="Phobius"/>
    </source>
</evidence>
<name>A0A0V0R862_PSEPJ</name>
<feature type="transmembrane region" description="Helical" evidence="2">
    <location>
        <begin position="1315"/>
        <end position="1333"/>
    </location>
</feature>
<dbReference type="GO" id="GO:0016829">
    <property type="term" value="F:lyase activity"/>
    <property type="evidence" value="ECO:0007669"/>
    <property type="project" value="UniProtKB-KW"/>
</dbReference>